<evidence type="ECO:0000256" key="2">
    <source>
        <dbReference type="ARBA" id="ARBA00022729"/>
    </source>
</evidence>
<reference evidence="9" key="4">
    <citation type="submission" date="2025-09" db="UniProtKB">
        <authorList>
            <consortium name="Ensembl"/>
        </authorList>
    </citation>
    <scope>IDENTIFICATION</scope>
</reference>
<keyword evidence="2 7" id="KW-0732">Signal</keyword>
<dbReference type="Gene3D" id="1.25.10.20">
    <property type="entry name" value="Vitellinogen, superhelical"/>
    <property type="match status" value="1"/>
</dbReference>
<dbReference type="InterPro" id="IPR015258">
    <property type="entry name" value="Vitellinogen_b-sht_shell"/>
</dbReference>
<evidence type="ECO:0000256" key="3">
    <source>
        <dbReference type="ARBA" id="ARBA00022761"/>
    </source>
</evidence>
<name>W5LCW9_ASTMX</name>
<dbReference type="InterPro" id="IPR015817">
    <property type="entry name" value="Vitellinogen_open_b-sht_sub1"/>
</dbReference>
<dbReference type="Pfam" id="PF09175">
    <property type="entry name" value="Vit_b-sht_shell"/>
    <property type="match status" value="1"/>
</dbReference>
<evidence type="ECO:0000313" key="9">
    <source>
        <dbReference type="Ensembl" id="ENSAMXP00000017681.2"/>
    </source>
</evidence>
<evidence type="ECO:0000259" key="8">
    <source>
        <dbReference type="PROSITE" id="PS51211"/>
    </source>
</evidence>
<reference evidence="10" key="2">
    <citation type="journal article" date="2014" name="Nat. Commun.">
        <title>The cavefish genome reveals candidate genes for eye loss.</title>
        <authorList>
            <person name="McGaugh S.E."/>
            <person name="Gross J.B."/>
            <person name="Aken B."/>
            <person name="Blin M."/>
            <person name="Borowsky R."/>
            <person name="Chalopin D."/>
            <person name="Hinaux H."/>
            <person name="Jeffery W.R."/>
            <person name="Keene A."/>
            <person name="Ma L."/>
            <person name="Minx P."/>
            <person name="Murphy D."/>
            <person name="O'Quin K.E."/>
            <person name="Retaux S."/>
            <person name="Rohner N."/>
            <person name="Searle S.M."/>
            <person name="Stahl B.A."/>
            <person name="Tabin C."/>
            <person name="Volff J.N."/>
            <person name="Yoshizawa M."/>
            <person name="Warren W.C."/>
        </authorList>
    </citation>
    <scope>NUCLEOTIDE SEQUENCE [LARGE SCALE GENOMIC DNA]</scope>
    <source>
        <strain evidence="10">female</strain>
    </source>
</reference>
<evidence type="ECO:0000256" key="1">
    <source>
        <dbReference type="ARBA" id="ARBA00022553"/>
    </source>
</evidence>
<dbReference type="PANTHER" id="PTHR23345">
    <property type="entry name" value="VITELLOGENIN-RELATED"/>
    <property type="match status" value="1"/>
</dbReference>
<evidence type="ECO:0000256" key="5">
    <source>
        <dbReference type="ARBA" id="ARBA00023180"/>
    </source>
</evidence>
<keyword evidence="3" id="KW-0758">Storage protein</keyword>
<proteinExistence type="predicted"/>
<dbReference type="Proteomes" id="UP000018467">
    <property type="component" value="Unassembled WGS sequence"/>
</dbReference>
<evidence type="ECO:0000256" key="6">
    <source>
        <dbReference type="PROSITE-ProRule" id="PRU00557"/>
    </source>
</evidence>
<dbReference type="InterPro" id="IPR037088">
    <property type="entry name" value="Vitellinogen_b-sht_shell_sf"/>
</dbReference>
<dbReference type="SMART" id="SM01169">
    <property type="entry name" value="DUF1943"/>
    <property type="match status" value="1"/>
</dbReference>
<dbReference type="HOGENOM" id="CLU_003264_0_0_1"/>
<dbReference type="Gene3D" id="2.30.230.10">
    <property type="entry name" value="Lipovitellin, beta-sheet shell regions, chain A"/>
    <property type="match status" value="1"/>
</dbReference>
<dbReference type="Gene3D" id="2.20.50.20">
    <property type="entry name" value="Lipovitellin. Chain A, domain 3"/>
    <property type="match status" value="1"/>
</dbReference>
<organism evidence="9 10">
    <name type="scientific">Astyanax mexicanus</name>
    <name type="common">Blind cave fish</name>
    <name type="synonym">Astyanax fasciatus mexicanus</name>
    <dbReference type="NCBI Taxonomy" id="7994"/>
    <lineage>
        <taxon>Eukaryota</taxon>
        <taxon>Metazoa</taxon>
        <taxon>Chordata</taxon>
        <taxon>Craniata</taxon>
        <taxon>Vertebrata</taxon>
        <taxon>Euteleostomi</taxon>
        <taxon>Actinopterygii</taxon>
        <taxon>Neopterygii</taxon>
        <taxon>Teleostei</taxon>
        <taxon>Ostariophysi</taxon>
        <taxon>Characiformes</taxon>
        <taxon>Characoidei</taxon>
        <taxon>Acestrorhamphidae</taxon>
        <taxon>Acestrorhamphinae</taxon>
        <taxon>Astyanax</taxon>
    </lineage>
</organism>
<keyword evidence="4 6" id="KW-1015">Disulfide bond</keyword>
<evidence type="ECO:0000313" key="10">
    <source>
        <dbReference type="Proteomes" id="UP000018467"/>
    </source>
</evidence>
<dbReference type="FunFam" id="2.20.80.10:FF:000001">
    <property type="entry name" value="Vitellogenin 7"/>
    <property type="match status" value="1"/>
</dbReference>
<dbReference type="STRING" id="7994.ENSAMXP00000017681"/>
<accession>W5LCW9</accession>
<dbReference type="GeneTree" id="ENSGT00530000064273"/>
<dbReference type="FunCoup" id="W5LCW9">
    <property type="interactions" value="3"/>
</dbReference>
<dbReference type="Ensembl" id="ENSAMXT00000017681.2">
    <property type="protein sequence ID" value="ENSAMXP00000017681.2"/>
    <property type="gene ID" value="ENSAMXG00000017117.2"/>
</dbReference>
<dbReference type="PROSITE" id="PS51211">
    <property type="entry name" value="VITELLOGENIN"/>
    <property type="match status" value="1"/>
</dbReference>
<dbReference type="InterPro" id="IPR001747">
    <property type="entry name" value="Vitellogenin_N"/>
</dbReference>
<dbReference type="Pfam" id="PF09172">
    <property type="entry name" value="Vit_open_b-sht"/>
    <property type="match status" value="1"/>
</dbReference>
<dbReference type="InterPro" id="IPR011030">
    <property type="entry name" value="Lipovitellin_superhlx_dom"/>
</dbReference>
<dbReference type="GO" id="GO:0005319">
    <property type="term" value="F:lipid transporter activity"/>
    <property type="evidence" value="ECO:0007669"/>
    <property type="project" value="InterPro"/>
</dbReference>
<dbReference type="Bgee" id="ENSAMXG00000017117">
    <property type="expression patterns" value="Expressed in zone of skin and 2 other cell types or tissues"/>
</dbReference>
<dbReference type="PANTHER" id="PTHR23345:SF29">
    <property type="entry name" value="VITELLOGENIN 3, PHOSVITINLESS"/>
    <property type="match status" value="1"/>
</dbReference>
<reference evidence="10" key="1">
    <citation type="submission" date="2013-03" db="EMBL/GenBank/DDBJ databases">
        <authorList>
            <person name="Jeffery W."/>
            <person name="Warren W."/>
            <person name="Wilson R.K."/>
        </authorList>
    </citation>
    <scope>NUCLEOTIDE SEQUENCE</scope>
    <source>
        <strain evidence="10">female</strain>
    </source>
</reference>
<dbReference type="InterPro" id="IPR050733">
    <property type="entry name" value="Vitellogenin/Apolipophorin"/>
</dbReference>
<dbReference type="InterPro" id="IPR015816">
    <property type="entry name" value="Vitellinogen_b-sht_N"/>
</dbReference>
<sequence>MMPKHVIALQPFIMRWLLCSLFVAWAASETINYEPTLNFRKTYEYKYEGVVNVGRGIADLAEAGVKLQCTFRITGVSLQTFLLQISDVEFAELNGIVGESYFQVSPSLSKHLTAELNRPFTFEYSKGQVVDIKTGPEVSNTIVNIVRGILEFLHVTVKTTQRVYELNELGIHGVCHSAYAVEENTADKELYVTQVVDISNCIQKAAVYSGMTLAEESKNSKQRGENVIATVKYAYTVNSTDTGGVITKASAEERHHFSPFNVKGGNTKVKATRNIVLLKVMNTIGKPVTGHVKSRGNLMYKVEKGLGPMPVLLINVTNPVSKISDLIKHLAEDNIYHVNSATSSNILALIQLLRKTTYDNLELLWAQLSGNAEHRRWFLDTVVEVTDERVLKFLRSRFKAEDISANEAGQAILLAFNHLSAEPELAEMAKEFLTIHFSKSHFLLWNTVVLSYGSLLYRMCAGVNSCPVSTVQPLLDMATNGLNKNSEAEMVLALKALGNAGHPLSIKTILKFLPGFSVKADSLSTRVQSEAVQSLRHLAVRDPNSVQDIVLTIFADRTLPAEIRMMASTILLETKPPVALISAVAELLLQEKDLQVGSFIYSQLRAISRSRTPDNQYLSTACNIAVKVLAQKFGRLSYRYSKALRLDWFHDDFLTGTSSELHLLRNGTGAIPTQIISKGKLHFIGRILQLVEVGVHTEGLKELFADIPGSTGHFGKADFTAIMRKLLDWKSLPRNKPLLSAYLRIFGQEVSFLDLNQDVVQLIIKSLTASKENTIWKIIQNLQKGISWRWTKPYLLLETRFMQPTCLGLPVEMSKYYTALKAITANAKAVINTPPKENLRELLHADISLQTDGFSGATQDFIVFNGINTDLFQCGLQLNSRTVTALPWKIELKKKAKEWNFEVNLDPCKNATELLSVNSNIYAVSRNIEEPSSAKMTPMMPENTNTKQSFPKYEKVPDRFMFSQVEDSEIIHPKLQFCSESIVFGTAFCTRAEAKRAHYLQEYPLYYFLGFTEVSFHLEPVMSINAIEKIQVQIRVGRDKLKPKQSQMITPTLTEGMIAAPDPVISVKLLAISPNEKLLGYEVAAYYTLARQRNDMELIISEVAEEGNWKICADLSVDRTQEEAKGHFKWGAECQSYEIGLNISGAGLTDAKPSINAGVNWREVPSFIQVIGKRMREYFPGVSYVMGFSQKHEKNTDHEVSVDFVASSQEGFDVKVKTPKLTVYRQGIPSPFELVVDESDDSDD</sequence>
<evidence type="ECO:0000256" key="7">
    <source>
        <dbReference type="SAM" id="SignalP"/>
    </source>
</evidence>
<dbReference type="InterPro" id="IPR015255">
    <property type="entry name" value="Vitellinogen_open_b-sht"/>
</dbReference>
<dbReference type="Gene3D" id="2.20.80.10">
    <property type="entry name" value="Lipovitellin-phosvitin complex, chain A, domain 4"/>
    <property type="match status" value="1"/>
</dbReference>
<protein>
    <submittedName>
        <fullName evidence="9">Vitellogenin 3, phosvitinless</fullName>
    </submittedName>
</protein>
<dbReference type="InParanoid" id="W5LCW9"/>
<dbReference type="GO" id="GO:0045735">
    <property type="term" value="F:nutrient reservoir activity"/>
    <property type="evidence" value="ECO:0007669"/>
    <property type="project" value="UniProtKB-KW"/>
</dbReference>
<dbReference type="SMART" id="SM00638">
    <property type="entry name" value="LPD_N"/>
    <property type="match status" value="1"/>
</dbReference>
<feature type="signal peptide" evidence="7">
    <location>
        <begin position="1"/>
        <end position="28"/>
    </location>
</feature>
<dbReference type="SMART" id="SM01170">
    <property type="entry name" value="DUF1944"/>
    <property type="match status" value="1"/>
</dbReference>
<feature type="disulfide bond" evidence="6">
    <location>
        <begin position="175"/>
        <end position="201"/>
    </location>
</feature>
<dbReference type="SUPFAM" id="SSF48431">
    <property type="entry name" value="Lipovitellin-phosvitin complex, superhelical domain"/>
    <property type="match status" value="1"/>
</dbReference>
<keyword evidence="1" id="KW-0597">Phosphoprotein</keyword>
<dbReference type="Pfam" id="PF01347">
    <property type="entry name" value="Vitellogenin_N"/>
    <property type="match status" value="1"/>
</dbReference>
<keyword evidence="5" id="KW-0325">Glycoprotein</keyword>
<dbReference type="InterPro" id="IPR015819">
    <property type="entry name" value="Lipid_transp_b-sht_shell"/>
</dbReference>
<dbReference type="AlphaFoldDB" id="W5LCW9"/>
<dbReference type="Gene3D" id="2.20.90.10">
    <property type="entry name" value="Vitellinogen, beta-sheet shell domain"/>
    <property type="match status" value="1"/>
</dbReference>
<feature type="domain" description="Vitellogenin" evidence="8">
    <location>
        <begin position="37"/>
        <end position="675"/>
    </location>
</feature>
<evidence type="ECO:0000256" key="4">
    <source>
        <dbReference type="ARBA" id="ARBA00023157"/>
    </source>
</evidence>
<reference evidence="9" key="3">
    <citation type="submission" date="2025-08" db="UniProtKB">
        <authorList>
            <consortium name="Ensembl"/>
        </authorList>
    </citation>
    <scope>IDENTIFICATION</scope>
</reference>
<dbReference type="GO" id="GO:0032355">
    <property type="term" value="P:response to estradiol"/>
    <property type="evidence" value="ECO:0007669"/>
    <property type="project" value="TreeGrafter"/>
</dbReference>
<dbReference type="GO" id="GO:0071391">
    <property type="term" value="P:cellular response to estrogen stimulus"/>
    <property type="evidence" value="ECO:0007669"/>
    <property type="project" value="TreeGrafter"/>
</dbReference>
<keyword evidence="10" id="KW-1185">Reference proteome</keyword>
<dbReference type="SUPFAM" id="SSF56968">
    <property type="entry name" value="Lipovitellin-phosvitin complex, beta-sheet shell regions"/>
    <property type="match status" value="3"/>
</dbReference>
<feature type="chain" id="PRO_5030179440" evidence="7">
    <location>
        <begin position="29"/>
        <end position="1244"/>
    </location>
</feature>
<comment type="caution">
    <text evidence="6">Lacks conserved residue(s) required for the propagation of feature annotation.</text>
</comment>